<evidence type="ECO:0000256" key="1">
    <source>
        <dbReference type="SAM" id="Phobius"/>
    </source>
</evidence>
<dbReference type="InterPro" id="IPR022134">
    <property type="entry name" value="DUF3667"/>
</dbReference>
<organism evidence="2 3">
    <name type="scientific">Flavihumibacter petaseus NBRC 106054</name>
    <dbReference type="NCBI Taxonomy" id="1220578"/>
    <lineage>
        <taxon>Bacteria</taxon>
        <taxon>Pseudomonadati</taxon>
        <taxon>Bacteroidota</taxon>
        <taxon>Chitinophagia</taxon>
        <taxon>Chitinophagales</taxon>
        <taxon>Chitinophagaceae</taxon>
        <taxon>Flavihumibacter</taxon>
    </lineage>
</organism>
<keyword evidence="1" id="KW-1133">Transmembrane helix</keyword>
<feature type="transmembrane region" description="Helical" evidence="1">
    <location>
        <begin position="123"/>
        <end position="142"/>
    </location>
</feature>
<dbReference type="AlphaFoldDB" id="A0A0E9N5M3"/>
<dbReference type="EMBL" id="BBWV01000004">
    <property type="protein sequence ID" value="GAO45267.1"/>
    <property type="molecule type" value="Genomic_DNA"/>
</dbReference>
<dbReference type="Proteomes" id="UP000033121">
    <property type="component" value="Unassembled WGS sequence"/>
</dbReference>
<dbReference type="Pfam" id="PF12412">
    <property type="entry name" value="DUF3667"/>
    <property type="match status" value="1"/>
</dbReference>
<dbReference type="STRING" id="1220578.FPE01S_04_05110"/>
<evidence type="ECO:0008006" key="4">
    <source>
        <dbReference type="Google" id="ProtNLM"/>
    </source>
</evidence>
<keyword evidence="3" id="KW-1185">Reference proteome</keyword>
<evidence type="ECO:0000313" key="3">
    <source>
        <dbReference type="Proteomes" id="UP000033121"/>
    </source>
</evidence>
<name>A0A0E9N5M3_9BACT</name>
<reference evidence="2 3" key="1">
    <citation type="submission" date="2015-04" db="EMBL/GenBank/DDBJ databases">
        <title>Whole genome shotgun sequence of Flavihumibacter petaseus NBRC 106054.</title>
        <authorList>
            <person name="Miyazawa S."/>
            <person name="Hosoyama A."/>
            <person name="Hashimoto M."/>
            <person name="Noguchi M."/>
            <person name="Tsuchikane K."/>
            <person name="Ohji S."/>
            <person name="Yamazoe A."/>
            <person name="Ichikawa N."/>
            <person name="Kimura A."/>
            <person name="Fujita N."/>
        </authorList>
    </citation>
    <scope>NUCLEOTIDE SEQUENCE [LARGE SCALE GENOMIC DNA]</scope>
    <source>
        <strain evidence="2 3">NBRC 106054</strain>
    </source>
</reference>
<keyword evidence="1" id="KW-0812">Transmembrane</keyword>
<proteinExistence type="predicted"/>
<gene>
    <name evidence="2" type="ORF">FPE01S_04_05110</name>
</gene>
<sequence length="239" mass="27244">MNCKNCEQTVEGNYCSNCGQSIHTDRFTFKHLIEHLLHGFYHVEHGAIKTVKDLALHPGPSLRAFLAGKRVGWYNPFTFILVTGGISAFILAKIHWQSFLVDLGVFGSHDIDQKKWANSISHFSLRLLLSIPLYAIITRILYWKSEYNISEHLVVNTYLRGQMNVLMILGLPIDLLLQGTAFLLPFKFIFLALSVMYMGWAINGVFGHRHTIWRVVKGLLCAIIALAAEMFILNWLAQR</sequence>
<comment type="caution">
    <text evidence="2">The sequence shown here is derived from an EMBL/GenBank/DDBJ whole genome shotgun (WGS) entry which is preliminary data.</text>
</comment>
<feature type="transmembrane region" description="Helical" evidence="1">
    <location>
        <begin position="73"/>
        <end position="96"/>
    </location>
</feature>
<protein>
    <recommendedName>
        <fullName evidence="4">DUF3667 domain-containing protein</fullName>
    </recommendedName>
</protein>
<feature type="transmembrane region" description="Helical" evidence="1">
    <location>
        <begin position="218"/>
        <end position="237"/>
    </location>
</feature>
<evidence type="ECO:0000313" key="2">
    <source>
        <dbReference type="EMBL" id="GAO45267.1"/>
    </source>
</evidence>
<feature type="transmembrane region" description="Helical" evidence="1">
    <location>
        <begin position="163"/>
        <end position="182"/>
    </location>
</feature>
<feature type="transmembrane region" description="Helical" evidence="1">
    <location>
        <begin position="188"/>
        <end position="206"/>
    </location>
</feature>
<accession>A0A0E9N5M3</accession>
<keyword evidence="1" id="KW-0472">Membrane</keyword>